<protein>
    <recommendedName>
        <fullName evidence="1">HD/PDEase domain-containing protein</fullName>
    </recommendedName>
</protein>
<evidence type="ECO:0000313" key="2">
    <source>
        <dbReference type="EMBL" id="KGE71342.1"/>
    </source>
</evidence>
<organism evidence="2 3">
    <name type="scientific">Spirochaeta lutea</name>
    <dbReference type="NCBI Taxonomy" id="1480694"/>
    <lineage>
        <taxon>Bacteria</taxon>
        <taxon>Pseudomonadati</taxon>
        <taxon>Spirochaetota</taxon>
        <taxon>Spirochaetia</taxon>
        <taxon>Spirochaetales</taxon>
        <taxon>Spirochaetaceae</taxon>
        <taxon>Spirochaeta</taxon>
    </lineage>
</organism>
<dbReference type="SMART" id="SM00471">
    <property type="entry name" value="HDc"/>
    <property type="match status" value="1"/>
</dbReference>
<dbReference type="Gene3D" id="1.10.3210.10">
    <property type="entry name" value="Hypothetical protein af1432"/>
    <property type="match status" value="1"/>
</dbReference>
<dbReference type="Proteomes" id="UP000029692">
    <property type="component" value="Unassembled WGS sequence"/>
</dbReference>
<dbReference type="GO" id="GO:0006203">
    <property type="term" value="P:dGTP catabolic process"/>
    <property type="evidence" value="ECO:0007669"/>
    <property type="project" value="TreeGrafter"/>
</dbReference>
<keyword evidence="3" id="KW-1185">Reference proteome</keyword>
<dbReference type="STRING" id="1480694.DC28_11050"/>
<dbReference type="GO" id="GO:0008832">
    <property type="term" value="F:dGTPase activity"/>
    <property type="evidence" value="ECO:0007669"/>
    <property type="project" value="TreeGrafter"/>
</dbReference>
<evidence type="ECO:0000313" key="3">
    <source>
        <dbReference type="Proteomes" id="UP000029692"/>
    </source>
</evidence>
<dbReference type="InterPro" id="IPR050135">
    <property type="entry name" value="dGTPase-like"/>
</dbReference>
<name>A0A098QY19_9SPIO</name>
<evidence type="ECO:0000259" key="1">
    <source>
        <dbReference type="SMART" id="SM00471"/>
    </source>
</evidence>
<comment type="caution">
    <text evidence="2">The sequence shown here is derived from an EMBL/GenBank/DDBJ whole genome shotgun (WGS) entry which is preliminary data.</text>
</comment>
<gene>
    <name evidence="2" type="ORF">DC28_11050</name>
</gene>
<dbReference type="RefSeq" id="WP_037548497.1">
    <property type="nucleotide sequence ID" value="NZ_JNUP01000066.1"/>
</dbReference>
<feature type="domain" description="HD/PDEase" evidence="1">
    <location>
        <begin position="59"/>
        <end position="168"/>
    </location>
</feature>
<dbReference type="AlphaFoldDB" id="A0A098QY19"/>
<dbReference type="CDD" id="cd00077">
    <property type="entry name" value="HDc"/>
    <property type="match status" value="1"/>
</dbReference>
<proteinExistence type="predicted"/>
<dbReference type="SUPFAM" id="SSF109604">
    <property type="entry name" value="HD-domain/PDEase-like"/>
    <property type="match status" value="1"/>
</dbReference>
<dbReference type="InterPro" id="IPR006674">
    <property type="entry name" value="HD_domain"/>
</dbReference>
<accession>A0A098QY19</accession>
<dbReference type="PANTHER" id="PTHR11373:SF4">
    <property type="entry name" value="DEOXYNUCLEOSIDE TRIPHOSPHATE TRIPHOSPHOHYDROLASE SAMHD1"/>
    <property type="match status" value="1"/>
</dbReference>
<dbReference type="eggNOG" id="COG1078">
    <property type="taxonomic scope" value="Bacteria"/>
</dbReference>
<sequence length="427" mass="48917">MNHELRSHIENDYNLPIRDPIWHHIYLSPGLNKIIQSRPFQQLSRIKQLGPAYLVYPGATHSRFNHSLGVFHIAMRILQRILLRPSCPPLTLEGGKAFLTAALVHDLGHFPYTHSLKELPLKDHEVLTGEIVLSQPLSDIITREIGTSPEYVADIVDTSRHSSRDEILFFRNILSSPLDPDKLDYLTRDAFFCGVPYGTQDIDYILSRIHPAGYSGITLEEQGASSIEHLLFSKYLMYRSVYWHRQVRIATGMIKKALFLGLTNAIISPEDLYNLDDEGFFATLNTREGFIPFGLIESVHRGELYTIVVDRPFDPGSQGHHHLEDLVYREQFEQRIMEWLRNHTGLQVQPEEVVLDIPESISFEVDLPILRRDSTTAPYLETRTVFTPRVVNDFTQTLRYIRVALSPRVAQALTTPLPFDDLLTQLA</sequence>
<dbReference type="OrthoDB" id="9803619at2"/>
<reference evidence="2 3" key="1">
    <citation type="submission" date="2014-05" db="EMBL/GenBank/DDBJ databases">
        <title>De novo Genome Sequence of Spirocheata sp.</title>
        <authorList>
            <person name="Shivani Y."/>
            <person name="Subhash Y."/>
            <person name="Tushar L."/>
            <person name="Sasikala C."/>
            <person name="Ramana C.V."/>
        </authorList>
    </citation>
    <scope>NUCLEOTIDE SEQUENCE [LARGE SCALE GENOMIC DNA]</scope>
    <source>
        <strain evidence="2 3">JC230</strain>
    </source>
</reference>
<dbReference type="Pfam" id="PF01966">
    <property type="entry name" value="HD"/>
    <property type="match status" value="1"/>
</dbReference>
<dbReference type="Pfam" id="PF19276">
    <property type="entry name" value="HD_assoc_2"/>
    <property type="match status" value="1"/>
</dbReference>
<dbReference type="InterPro" id="IPR003607">
    <property type="entry name" value="HD/PDEase_dom"/>
</dbReference>
<dbReference type="EMBL" id="JNUP01000066">
    <property type="protein sequence ID" value="KGE71342.1"/>
    <property type="molecule type" value="Genomic_DNA"/>
</dbReference>
<dbReference type="PANTHER" id="PTHR11373">
    <property type="entry name" value="DEOXYNUCLEOSIDE TRIPHOSPHATE TRIPHOSPHOHYDROLASE"/>
    <property type="match status" value="1"/>
</dbReference>
<dbReference type="InterPro" id="IPR045509">
    <property type="entry name" value="HD_assoc_2"/>
</dbReference>